<dbReference type="InterPro" id="IPR053187">
    <property type="entry name" value="Notoamide_regulator"/>
</dbReference>
<proteinExistence type="predicted"/>
<dbReference type="EMBL" id="PXXK01000039">
    <property type="protein sequence ID" value="RFN53625.1"/>
    <property type="molecule type" value="Genomic_DNA"/>
</dbReference>
<evidence type="ECO:0000256" key="1">
    <source>
        <dbReference type="ARBA" id="ARBA00023242"/>
    </source>
</evidence>
<feature type="compositionally biased region" description="Polar residues" evidence="2">
    <location>
        <begin position="29"/>
        <end position="40"/>
    </location>
</feature>
<name>A0A395N107_9HYPO</name>
<feature type="region of interest" description="Disordered" evidence="2">
    <location>
        <begin position="1"/>
        <end position="43"/>
    </location>
</feature>
<reference evidence="4 5" key="1">
    <citation type="journal article" date="2018" name="PLoS Pathog.">
        <title>Evolution of structural diversity of trichothecenes, a family of toxins produced by plant pathogenic and entomopathogenic fungi.</title>
        <authorList>
            <person name="Proctor R.H."/>
            <person name="McCormick S.P."/>
            <person name="Kim H.S."/>
            <person name="Cardoza R.E."/>
            <person name="Stanley A.M."/>
            <person name="Lindo L."/>
            <person name="Kelly A."/>
            <person name="Brown D.W."/>
            <person name="Lee T."/>
            <person name="Vaughan M.M."/>
            <person name="Alexander N.J."/>
            <person name="Busman M."/>
            <person name="Gutierrez S."/>
        </authorList>
    </citation>
    <scope>NUCLEOTIDE SEQUENCE [LARGE SCALE GENOMIC DNA]</scope>
    <source>
        <strain evidence="4 5">NRRL 13405</strain>
    </source>
</reference>
<dbReference type="PANTHER" id="PTHR47256">
    <property type="entry name" value="ZN(II)2CYS6 TRANSCRIPTION FACTOR (EUROFUNG)-RELATED"/>
    <property type="match status" value="1"/>
</dbReference>
<keyword evidence="1" id="KW-0539">Nucleus</keyword>
<protein>
    <recommendedName>
        <fullName evidence="3">Zn(2)-C6 fungal-type domain-containing protein</fullName>
    </recommendedName>
</protein>
<evidence type="ECO:0000313" key="5">
    <source>
        <dbReference type="Proteomes" id="UP000265631"/>
    </source>
</evidence>
<dbReference type="GO" id="GO:0000981">
    <property type="term" value="F:DNA-binding transcription factor activity, RNA polymerase II-specific"/>
    <property type="evidence" value="ECO:0007669"/>
    <property type="project" value="InterPro"/>
</dbReference>
<dbReference type="STRING" id="2594813.A0A395N107"/>
<gene>
    <name evidence="4" type="ORF">FIE12Z_2106</name>
</gene>
<accession>A0A395N107</accession>
<dbReference type="InterPro" id="IPR001138">
    <property type="entry name" value="Zn2Cys6_DnaBD"/>
</dbReference>
<evidence type="ECO:0000256" key="2">
    <source>
        <dbReference type="SAM" id="MobiDB-lite"/>
    </source>
</evidence>
<dbReference type="PROSITE" id="PS50048">
    <property type="entry name" value="ZN2_CY6_FUNGAL_2"/>
    <property type="match status" value="1"/>
</dbReference>
<dbReference type="Proteomes" id="UP000265631">
    <property type="component" value="Unassembled WGS sequence"/>
</dbReference>
<dbReference type="SUPFAM" id="SSF57701">
    <property type="entry name" value="Zn2/Cys6 DNA-binding domain"/>
    <property type="match status" value="1"/>
</dbReference>
<dbReference type="AlphaFoldDB" id="A0A395N107"/>
<feature type="region of interest" description="Disordered" evidence="2">
    <location>
        <begin position="147"/>
        <end position="179"/>
    </location>
</feature>
<organism evidence="4 5">
    <name type="scientific">Fusarium flagelliforme</name>
    <dbReference type="NCBI Taxonomy" id="2675880"/>
    <lineage>
        <taxon>Eukaryota</taxon>
        <taxon>Fungi</taxon>
        <taxon>Dikarya</taxon>
        <taxon>Ascomycota</taxon>
        <taxon>Pezizomycotina</taxon>
        <taxon>Sordariomycetes</taxon>
        <taxon>Hypocreomycetidae</taxon>
        <taxon>Hypocreales</taxon>
        <taxon>Nectriaceae</taxon>
        <taxon>Fusarium</taxon>
        <taxon>Fusarium incarnatum-equiseti species complex</taxon>
    </lineage>
</organism>
<dbReference type="Gene3D" id="4.10.240.10">
    <property type="entry name" value="Zn(2)-C6 fungal-type DNA-binding domain"/>
    <property type="match status" value="1"/>
</dbReference>
<comment type="caution">
    <text evidence="4">The sequence shown here is derived from an EMBL/GenBank/DDBJ whole genome shotgun (WGS) entry which is preliminary data.</text>
</comment>
<feature type="compositionally biased region" description="Polar residues" evidence="2">
    <location>
        <begin position="150"/>
        <end position="173"/>
    </location>
</feature>
<keyword evidence="5" id="KW-1185">Reference proteome</keyword>
<dbReference type="CDD" id="cd00067">
    <property type="entry name" value="GAL4"/>
    <property type="match status" value="1"/>
</dbReference>
<sequence>MEPQGSKKLVPILPAQQIPDPTRHDGRATSESSVTGQGQRVRSKRNLVAVACEGCRRKKAKCDGKKPTCSRCSSKMESCSYEAPPVPVAVKKKCDTLMMENQQYRELYNAIHERPEREAQEIFNRIRASNEPFSVLEAIKEAEVLLPDHANSQSDGTRQGSVPSLHHASSSRTQDSDRS</sequence>
<dbReference type="InterPro" id="IPR036864">
    <property type="entry name" value="Zn2-C6_fun-type_DNA-bd_sf"/>
</dbReference>
<dbReference type="GO" id="GO:0008270">
    <property type="term" value="F:zinc ion binding"/>
    <property type="evidence" value="ECO:0007669"/>
    <property type="project" value="InterPro"/>
</dbReference>
<dbReference type="PANTHER" id="PTHR47256:SF1">
    <property type="entry name" value="ZN(II)2CYS6 TRANSCRIPTION FACTOR (EUROFUNG)"/>
    <property type="match status" value="1"/>
</dbReference>
<dbReference type="SMART" id="SM00066">
    <property type="entry name" value="GAL4"/>
    <property type="match status" value="1"/>
</dbReference>
<evidence type="ECO:0000259" key="3">
    <source>
        <dbReference type="PROSITE" id="PS50048"/>
    </source>
</evidence>
<evidence type="ECO:0000313" key="4">
    <source>
        <dbReference type="EMBL" id="RFN53625.1"/>
    </source>
</evidence>
<feature type="domain" description="Zn(2)-C6 fungal-type" evidence="3">
    <location>
        <begin position="51"/>
        <end position="81"/>
    </location>
</feature>
<dbReference type="PROSITE" id="PS00463">
    <property type="entry name" value="ZN2_CY6_FUNGAL_1"/>
    <property type="match status" value="1"/>
</dbReference>
<dbReference type="Pfam" id="PF00172">
    <property type="entry name" value="Zn_clus"/>
    <property type="match status" value="1"/>
</dbReference>